<keyword evidence="6 9" id="KW-0067">ATP-binding</keyword>
<evidence type="ECO:0000259" key="11">
    <source>
        <dbReference type="PROSITE" id="PS50011"/>
    </source>
</evidence>
<evidence type="ECO:0000313" key="12">
    <source>
        <dbReference type="EMBL" id="PYH89784.1"/>
    </source>
</evidence>
<dbReference type="Proteomes" id="UP000247810">
    <property type="component" value="Unassembled WGS sequence"/>
</dbReference>
<reference evidence="12 13" key="1">
    <citation type="submission" date="2018-02" db="EMBL/GenBank/DDBJ databases">
        <title>The genomes of Aspergillus section Nigri reveals drivers in fungal speciation.</title>
        <authorList>
            <consortium name="DOE Joint Genome Institute"/>
            <person name="Vesth T.C."/>
            <person name="Nybo J."/>
            <person name="Theobald S."/>
            <person name="Brandl J."/>
            <person name="Frisvad J.C."/>
            <person name="Nielsen K.F."/>
            <person name="Lyhne E.K."/>
            <person name="Kogle M.E."/>
            <person name="Kuo A."/>
            <person name="Riley R."/>
            <person name="Clum A."/>
            <person name="Nolan M."/>
            <person name="Lipzen A."/>
            <person name="Salamov A."/>
            <person name="Henrissat B."/>
            <person name="Wiebenga A."/>
            <person name="De vries R.P."/>
            <person name="Grigoriev I.V."/>
            <person name="Mortensen U.H."/>
            <person name="Andersen M.R."/>
            <person name="Baker S.E."/>
        </authorList>
    </citation>
    <scope>NUCLEOTIDE SEQUENCE [LARGE SCALE GENOMIC DNA]</scope>
    <source>
        <strain evidence="12 13">CBS 707.79</strain>
    </source>
</reference>
<dbReference type="GO" id="GO:0004674">
    <property type="term" value="F:protein serine/threonine kinase activity"/>
    <property type="evidence" value="ECO:0007669"/>
    <property type="project" value="UniProtKB-KW"/>
</dbReference>
<evidence type="ECO:0000256" key="4">
    <source>
        <dbReference type="ARBA" id="ARBA00022741"/>
    </source>
</evidence>
<dbReference type="Gene3D" id="3.30.200.20">
    <property type="entry name" value="Phosphorylase Kinase, domain 1"/>
    <property type="match status" value="1"/>
</dbReference>
<dbReference type="PANTHER" id="PTHR47634:SF9">
    <property type="entry name" value="PROTEIN KINASE DOMAIN-CONTAINING PROTEIN-RELATED"/>
    <property type="match status" value="1"/>
</dbReference>
<dbReference type="GO" id="GO:0005524">
    <property type="term" value="F:ATP binding"/>
    <property type="evidence" value="ECO:0007669"/>
    <property type="project" value="UniProtKB-UniRule"/>
</dbReference>
<protein>
    <recommendedName>
        <fullName evidence="1">non-specific serine/threonine protein kinase</fullName>
        <ecNumber evidence="1">2.7.11.1</ecNumber>
    </recommendedName>
</protein>
<dbReference type="InterPro" id="IPR000719">
    <property type="entry name" value="Prot_kinase_dom"/>
</dbReference>
<evidence type="ECO:0000313" key="13">
    <source>
        <dbReference type="Proteomes" id="UP000247810"/>
    </source>
</evidence>
<dbReference type="InterPro" id="IPR017441">
    <property type="entry name" value="Protein_kinase_ATP_BS"/>
</dbReference>
<comment type="catalytic activity">
    <reaction evidence="8">
        <text>L-seryl-[protein] + ATP = O-phospho-L-seryl-[protein] + ADP + H(+)</text>
        <dbReference type="Rhea" id="RHEA:17989"/>
        <dbReference type="Rhea" id="RHEA-COMP:9863"/>
        <dbReference type="Rhea" id="RHEA-COMP:11604"/>
        <dbReference type="ChEBI" id="CHEBI:15378"/>
        <dbReference type="ChEBI" id="CHEBI:29999"/>
        <dbReference type="ChEBI" id="CHEBI:30616"/>
        <dbReference type="ChEBI" id="CHEBI:83421"/>
        <dbReference type="ChEBI" id="CHEBI:456216"/>
        <dbReference type="EC" id="2.7.11.1"/>
    </reaction>
</comment>
<evidence type="ECO:0000256" key="1">
    <source>
        <dbReference type="ARBA" id="ARBA00012513"/>
    </source>
</evidence>
<dbReference type="FunFam" id="1.10.510.10:FF:000275">
    <property type="entry name" value="SRSF protein kinase 2 isoform X3"/>
    <property type="match status" value="1"/>
</dbReference>
<dbReference type="Gene3D" id="1.10.510.10">
    <property type="entry name" value="Transferase(Phosphotransferase) domain 1"/>
    <property type="match status" value="1"/>
</dbReference>
<dbReference type="InterPro" id="IPR008271">
    <property type="entry name" value="Ser/Thr_kinase_AS"/>
</dbReference>
<dbReference type="SMART" id="SM00220">
    <property type="entry name" value="S_TKc"/>
    <property type="match status" value="1"/>
</dbReference>
<dbReference type="InterPro" id="IPR051334">
    <property type="entry name" value="SRPK"/>
</dbReference>
<feature type="binding site" evidence="9">
    <location>
        <position position="98"/>
    </location>
    <ligand>
        <name>ATP</name>
        <dbReference type="ChEBI" id="CHEBI:30616"/>
    </ligand>
</feature>
<dbReference type="SUPFAM" id="SSF56112">
    <property type="entry name" value="Protein kinase-like (PK-like)"/>
    <property type="match status" value="1"/>
</dbReference>
<dbReference type="PANTHER" id="PTHR47634">
    <property type="entry name" value="PROTEIN KINASE DOMAIN-CONTAINING PROTEIN-RELATED"/>
    <property type="match status" value="1"/>
</dbReference>
<gene>
    <name evidence="12" type="ORF">BO71DRAFT_444353</name>
</gene>
<dbReference type="InterPro" id="IPR011009">
    <property type="entry name" value="Kinase-like_dom_sf"/>
</dbReference>
<dbReference type="PROSITE" id="PS50011">
    <property type="entry name" value="PROTEIN_KINASE_DOM"/>
    <property type="match status" value="1"/>
</dbReference>
<dbReference type="GO" id="GO:0005737">
    <property type="term" value="C:cytoplasm"/>
    <property type="evidence" value="ECO:0007669"/>
    <property type="project" value="TreeGrafter"/>
</dbReference>
<evidence type="ECO:0000256" key="5">
    <source>
        <dbReference type="ARBA" id="ARBA00022777"/>
    </source>
</evidence>
<evidence type="ECO:0000256" key="2">
    <source>
        <dbReference type="ARBA" id="ARBA00022527"/>
    </source>
</evidence>
<comment type="catalytic activity">
    <reaction evidence="7">
        <text>L-threonyl-[protein] + ATP = O-phospho-L-threonyl-[protein] + ADP + H(+)</text>
        <dbReference type="Rhea" id="RHEA:46608"/>
        <dbReference type="Rhea" id="RHEA-COMP:11060"/>
        <dbReference type="Rhea" id="RHEA-COMP:11605"/>
        <dbReference type="ChEBI" id="CHEBI:15378"/>
        <dbReference type="ChEBI" id="CHEBI:30013"/>
        <dbReference type="ChEBI" id="CHEBI:30616"/>
        <dbReference type="ChEBI" id="CHEBI:61977"/>
        <dbReference type="ChEBI" id="CHEBI:456216"/>
        <dbReference type="EC" id="2.7.11.1"/>
    </reaction>
</comment>
<keyword evidence="5 12" id="KW-0418">Kinase</keyword>
<evidence type="ECO:0000256" key="7">
    <source>
        <dbReference type="ARBA" id="ARBA00047899"/>
    </source>
</evidence>
<dbReference type="GO" id="GO:0050684">
    <property type="term" value="P:regulation of mRNA processing"/>
    <property type="evidence" value="ECO:0007669"/>
    <property type="project" value="TreeGrafter"/>
</dbReference>
<evidence type="ECO:0000256" key="10">
    <source>
        <dbReference type="RuleBase" id="RU000304"/>
    </source>
</evidence>
<keyword evidence="13" id="KW-1185">Reference proteome</keyword>
<feature type="domain" description="Protein kinase" evidence="11">
    <location>
        <begin position="63"/>
        <end position="431"/>
    </location>
</feature>
<dbReference type="PROSITE" id="PS00107">
    <property type="entry name" value="PROTEIN_KINASE_ATP"/>
    <property type="match status" value="1"/>
</dbReference>
<evidence type="ECO:0000256" key="6">
    <source>
        <dbReference type="ARBA" id="ARBA00022840"/>
    </source>
</evidence>
<evidence type="ECO:0000256" key="9">
    <source>
        <dbReference type="PROSITE-ProRule" id="PRU10141"/>
    </source>
</evidence>
<dbReference type="AlphaFoldDB" id="A0A319CXG6"/>
<dbReference type="STRING" id="1448320.A0A319CXG6"/>
<dbReference type="VEuPathDB" id="FungiDB:BO71DRAFT_444353"/>
<dbReference type="OrthoDB" id="5979581at2759"/>
<name>A0A319CXG6_9EURO</name>
<proteinExistence type="inferred from homology"/>
<dbReference type="EMBL" id="KZ826012">
    <property type="protein sequence ID" value="PYH89784.1"/>
    <property type="molecule type" value="Genomic_DNA"/>
</dbReference>
<dbReference type="Pfam" id="PF00069">
    <property type="entry name" value="Pkinase"/>
    <property type="match status" value="1"/>
</dbReference>
<sequence length="444" mass="49758">MMNAIRTSFAKHRSRISKFFGSPSQLASLEHAKPGPVREEPDYYTAGGFHRISLGDTFHSDQYTVLRKLGYGQYSTVWLARDSKEPSGIRYQRYVALKMLRADCYGGPHDIFEREILRRISEVSEKSSHEGRDYVSGLLDHFKHTGPHGDHVCFVFSVLGHHLDFQTAKYEDGKLPVKAVKVITRQLLLGLDFLHRECGIVHTDLKPTNVLLELESPGSTISQYLAEVPRRIDSQCGDTVPPREVITTPLISEMESPHIRIIDFGVASWRDKHLSDIIQSPALRAPEVTIGAPWDVGVDIWSLGCLVVELVQGIVLFSGQASAKGTWTAEDDRLARTIEILGPFPLQFIEKGNRSAQLFDKQADAGNLLRIPDLKPTSLERLLNGASKPFLKPDDMPDAEVPIFIDFLRGMLAMDPESRKSAAELLEHEWITPKNQGKSSRINT</sequence>
<keyword evidence="3" id="KW-0808">Transferase</keyword>
<organism evidence="12 13">
    <name type="scientific">Aspergillus ellipticus CBS 707.79</name>
    <dbReference type="NCBI Taxonomy" id="1448320"/>
    <lineage>
        <taxon>Eukaryota</taxon>
        <taxon>Fungi</taxon>
        <taxon>Dikarya</taxon>
        <taxon>Ascomycota</taxon>
        <taxon>Pezizomycotina</taxon>
        <taxon>Eurotiomycetes</taxon>
        <taxon>Eurotiomycetidae</taxon>
        <taxon>Eurotiales</taxon>
        <taxon>Aspergillaceae</taxon>
        <taxon>Aspergillus</taxon>
        <taxon>Aspergillus subgen. Circumdati</taxon>
    </lineage>
</organism>
<dbReference type="GO" id="GO:0005634">
    <property type="term" value="C:nucleus"/>
    <property type="evidence" value="ECO:0007669"/>
    <property type="project" value="TreeGrafter"/>
</dbReference>
<keyword evidence="2 10" id="KW-0723">Serine/threonine-protein kinase</keyword>
<evidence type="ECO:0000256" key="8">
    <source>
        <dbReference type="ARBA" id="ARBA00048679"/>
    </source>
</evidence>
<comment type="similarity">
    <text evidence="10">Belongs to the protein kinase superfamily.</text>
</comment>
<evidence type="ECO:0000256" key="3">
    <source>
        <dbReference type="ARBA" id="ARBA00022679"/>
    </source>
</evidence>
<dbReference type="PROSITE" id="PS00108">
    <property type="entry name" value="PROTEIN_KINASE_ST"/>
    <property type="match status" value="1"/>
</dbReference>
<dbReference type="GO" id="GO:0000245">
    <property type="term" value="P:spliceosomal complex assembly"/>
    <property type="evidence" value="ECO:0007669"/>
    <property type="project" value="TreeGrafter"/>
</dbReference>
<dbReference type="EC" id="2.7.11.1" evidence="1"/>
<accession>A0A319CXG6</accession>
<keyword evidence="4 9" id="KW-0547">Nucleotide-binding</keyword>